<organism evidence="2 3">
    <name type="scientific">Gloeobacter kilaueensis (strain ATCC BAA-2537 / CCAP 1431/1 / ULC 316 / JS1)</name>
    <dbReference type="NCBI Taxonomy" id="1183438"/>
    <lineage>
        <taxon>Bacteria</taxon>
        <taxon>Bacillati</taxon>
        <taxon>Cyanobacteriota</taxon>
        <taxon>Cyanophyceae</taxon>
        <taxon>Gloeobacterales</taxon>
        <taxon>Gloeobacteraceae</taxon>
        <taxon>Gloeobacter</taxon>
    </lineage>
</organism>
<dbReference type="STRING" id="1183438.GKIL_3304"/>
<sequence>MNRSLLSLAVVGLVSATGAFLPVQAQQYSDYEYNRGNNNSRQFNLGVARLAPGTTISVAPTTDQGTLYLNTDKSYPYSLIVAEDVYDGNGNVALPAGSEVRGTFRPAKGGLRFFADSANINGRFYTLRASSKTLKDVKDPRYQGGGKIAGDAAIGAAGGALLGWALGNPGLGAIAGGVGGAAIGNVTAPQVVVVDDNSPIDLRLEAPLSLRY</sequence>
<feature type="signal peptide" evidence="1">
    <location>
        <begin position="1"/>
        <end position="25"/>
    </location>
</feature>
<dbReference type="eggNOG" id="COG2948">
    <property type="taxonomic scope" value="Bacteria"/>
</dbReference>
<gene>
    <name evidence="2" type="ORF">GKIL_3304</name>
</gene>
<dbReference type="RefSeq" id="WP_023174837.1">
    <property type="nucleotide sequence ID" value="NC_022600.1"/>
</dbReference>
<evidence type="ECO:0000256" key="1">
    <source>
        <dbReference type="SAM" id="SignalP"/>
    </source>
</evidence>
<keyword evidence="3" id="KW-1185">Reference proteome</keyword>
<dbReference type="EMBL" id="CP003587">
    <property type="protein sequence ID" value="AGY59550.1"/>
    <property type="molecule type" value="Genomic_DNA"/>
</dbReference>
<accession>U5QPE6</accession>
<feature type="chain" id="PRO_5004664117" evidence="1">
    <location>
        <begin position="26"/>
        <end position="212"/>
    </location>
</feature>
<name>U5QPE6_GLOK1</name>
<dbReference type="Proteomes" id="UP000017396">
    <property type="component" value="Chromosome"/>
</dbReference>
<proteinExistence type="predicted"/>
<dbReference type="KEGG" id="glj:GKIL_3304"/>
<reference evidence="2 3" key="1">
    <citation type="journal article" date="2013" name="PLoS ONE">
        <title>Cultivation and Complete Genome Sequencing of Gloeobacter kilaueensis sp. nov., from a Lava Cave in Kilauea Caldera, Hawai'i.</title>
        <authorList>
            <person name="Saw J.H."/>
            <person name="Schatz M."/>
            <person name="Brown M.V."/>
            <person name="Kunkel D.D."/>
            <person name="Foster J.S."/>
            <person name="Shick H."/>
            <person name="Christensen S."/>
            <person name="Hou S."/>
            <person name="Wan X."/>
            <person name="Donachie S.P."/>
        </authorList>
    </citation>
    <scope>NUCLEOTIDE SEQUENCE [LARGE SCALE GENOMIC DNA]</scope>
    <source>
        <strain evidence="3">JS</strain>
    </source>
</reference>
<dbReference type="OrthoDB" id="9767597at2"/>
<keyword evidence="1" id="KW-0732">Signal</keyword>
<dbReference type="AlphaFoldDB" id="U5QPE6"/>
<protein>
    <submittedName>
        <fullName evidence="2">Uncharacterized protein</fullName>
    </submittedName>
</protein>
<evidence type="ECO:0000313" key="2">
    <source>
        <dbReference type="EMBL" id="AGY59550.1"/>
    </source>
</evidence>
<evidence type="ECO:0000313" key="3">
    <source>
        <dbReference type="Proteomes" id="UP000017396"/>
    </source>
</evidence>
<dbReference type="HOGENOM" id="CLU_112836_0_0_3"/>